<evidence type="ECO:0000313" key="1">
    <source>
        <dbReference type="EMBL" id="KAI0066958.1"/>
    </source>
</evidence>
<reference evidence="1" key="1">
    <citation type="submission" date="2021-03" db="EMBL/GenBank/DDBJ databases">
        <authorList>
            <consortium name="DOE Joint Genome Institute"/>
            <person name="Ahrendt S."/>
            <person name="Looney B.P."/>
            <person name="Miyauchi S."/>
            <person name="Morin E."/>
            <person name="Drula E."/>
            <person name="Courty P.E."/>
            <person name="Chicoki N."/>
            <person name="Fauchery L."/>
            <person name="Kohler A."/>
            <person name="Kuo A."/>
            <person name="Labutti K."/>
            <person name="Pangilinan J."/>
            <person name="Lipzen A."/>
            <person name="Riley R."/>
            <person name="Andreopoulos W."/>
            <person name="He G."/>
            <person name="Johnson J."/>
            <person name="Barry K.W."/>
            <person name="Grigoriev I.V."/>
            <person name="Nagy L."/>
            <person name="Hibbett D."/>
            <person name="Henrissat B."/>
            <person name="Matheny P.B."/>
            <person name="Labbe J."/>
            <person name="Martin F."/>
        </authorList>
    </citation>
    <scope>NUCLEOTIDE SEQUENCE</scope>
    <source>
        <strain evidence="1">HHB10654</strain>
    </source>
</reference>
<comment type="caution">
    <text evidence="1">The sequence shown here is derived from an EMBL/GenBank/DDBJ whole genome shotgun (WGS) entry which is preliminary data.</text>
</comment>
<protein>
    <submittedName>
        <fullName evidence="1">Cytochrome P450</fullName>
    </submittedName>
</protein>
<name>A0ACB8TEV0_9AGAM</name>
<reference evidence="1" key="2">
    <citation type="journal article" date="2022" name="New Phytol.">
        <title>Evolutionary transition to the ectomycorrhizal habit in the genomes of a hyperdiverse lineage of mushroom-forming fungi.</title>
        <authorList>
            <person name="Looney B."/>
            <person name="Miyauchi S."/>
            <person name="Morin E."/>
            <person name="Drula E."/>
            <person name="Courty P.E."/>
            <person name="Kohler A."/>
            <person name="Kuo A."/>
            <person name="LaButti K."/>
            <person name="Pangilinan J."/>
            <person name="Lipzen A."/>
            <person name="Riley R."/>
            <person name="Andreopoulos W."/>
            <person name="He G."/>
            <person name="Johnson J."/>
            <person name="Nolan M."/>
            <person name="Tritt A."/>
            <person name="Barry K.W."/>
            <person name="Grigoriev I.V."/>
            <person name="Nagy L.G."/>
            <person name="Hibbett D."/>
            <person name="Henrissat B."/>
            <person name="Matheny P.B."/>
            <person name="Labbe J."/>
            <person name="Martin F.M."/>
        </authorList>
    </citation>
    <scope>NUCLEOTIDE SEQUENCE</scope>
    <source>
        <strain evidence="1">HHB10654</strain>
    </source>
</reference>
<accession>A0ACB8TEV0</accession>
<keyword evidence="2" id="KW-1185">Reference proteome</keyword>
<proteinExistence type="predicted"/>
<dbReference type="EMBL" id="MU277191">
    <property type="protein sequence ID" value="KAI0066958.1"/>
    <property type="molecule type" value="Genomic_DNA"/>
</dbReference>
<evidence type="ECO:0000313" key="2">
    <source>
        <dbReference type="Proteomes" id="UP000814140"/>
    </source>
</evidence>
<gene>
    <name evidence="1" type="ORF">BV25DRAFT_1966858</name>
</gene>
<organism evidence="1 2">
    <name type="scientific">Artomyces pyxidatus</name>
    <dbReference type="NCBI Taxonomy" id="48021"/>
    <lineage>
        <taxon>Eukaryota</taxon>
        <taxon>Fungi</taxon>
        <taxon>Dikarya</taxon>
        <taxon>Basidiomycota</taxon>
        <taxon>Agaricomycotina</taxon>
        <taxon>Agaricomycetes</taxon>
        <taxon>Russulales</taxon>
        <taxon>Auriscalpiaceae</taxon>
        <taxon>Artomyces</taxon>
    </lineage>
</organism>
<dbReference type="Proteomes" id="UP000814140">
    <property type="component" value="Unassembled WGS sequence"/>
</dbReference>
<sequence>MALSNISTLASWIFVFIVCTTLWYRRRSRIPIAHVPGPTPESFWLGNLRQLMREQVGDYDLQWQNNFGMVVRFKAPLGGDRLWISDPKAIQYILQTSRYHFVKPYAARFVLNTATGKGVNGAEGKDHYRQRRVLLPAFGGPESRALRPIFRDSAEQLVQQFRNATVAGDATREVDVPVFLGRAVLHALGRAAFAYDFSGIDEQPDALAESLHNFMALGFGLPSDWKVFLQGVMAYVPPPILDLMAYVPTSGLTFLRRHVRLSNDIARILVCARAGSADGRDALSLIIRANASEDESRRLTDAELLPQLATILGAGHETTTNTLGWILLELARHPDAQKKLRDEIRSARAEAADVNLDTLPYLNAVIKETLRFDTVVPHLFRVSTRDDVIPVSAPISSPSGDSTFELPIPKGTQIIISDVAYNRNKDIWGADADVWRPERWLEQSDGDAGHANTASMRTRVGVLGNLMSFGSGHRACLGWRFAMVEVQEFTAELVAHLRVEMTPRAERVRRENCLVMLPMVEGEAAKGNQLPLRLSFVD</sequence>